<accession>A0AAE3M908</accession>
<gene>
    <name evidence="1" type="ORF">OM075_20255</name>
</gene>
<dbReference type="RefSeq" id="WP_301192371.1">
    <property type="nucleotide sequence ID" value="NZ_JAPDPJ010000066.1"/>
</dbReference>
<dbReference type="AlphaFoldDB" id="A0AAE3M908"/>
<keyword evidence="2" id="KW-1185">Reference proteome</keyword>
<name>A0AAE3M908_9BACT</name>
<sequence>MKTIFCTIIFVFLFGFTFGQEQEKDSTLTHIETVEGNEFFGKIIEEDDLSIKLMSNNYGEVTIQKKDIKIRETIVAERIKEGKYWFPNPQSSRYFWAPNGYGLKKGEGYYQNIYVFWNHFSAGITDHFSLGVTVIPMFMFDGAPTPVMVAPKVSIPVKKDQFNIGVGALLGTVLFEESNKYGLLYGTSTIGSRDNNISVGISYGFSGNSWSKSPIYNFSAMTRVTNRGYFISENYIFPHGDVLMSFGGRTVWNRISMDYMFLVPVSSGSDGTFIFPILGIVIPFGK</sequence>
<dbReference type="EMBL" id="JAPDPJ010000066">
    <property type="protein sequence ID" value="MCW3788815.1"/>
    <property type="molecule type" value="Genomic_DNA"/>
</dbReference>
<protein>
    <submittedName>
        <fullName evidence="1">Uncharacterized protein</fullName>
    </submittedName>
</protein>
<proteinExistence type="predicted"/>
<reference evidence="1" key="1">
    <citation type="submission" date="2022-10" db="EMBL/GenBank/DDBJ databases">
        <authorList>
            <person name="Yu W.X."/>
        </authorList>
    </citation>
    <scope>NUCLEOTIDE SEQUENCE</scope>
    <source>
        <strain evidence="1">AAT</strain>
    </source>
</reference>
<evidence type="ECO:0000313" key="1">
    <source>
        <dbReference type="EMBL" id="MCW3788815.1"/>
    </source>
</evidence>
<dbReference type="Proteomes" id="UP001209229">
    <property type="component" value="Unassembled WGS sequence"/>
</dbReference>
<evidence type="ECO:0000313" key="2">
    <source>
        <dbReference type="Proteomes" id="UP001209229"/>
    </source>
</evidence>
<comment type="caution">
    <text evidence="1">The sequence shown here is derived from an EMBL/GenBank/DDBJ whole genome shotgun (WGS) entry which is preliminary data.</text>
</comment>
<organism evidence="1 2">
    <name type="scientific">Plebeiibacterium sediminum</name>
    <dbReference type="NCBI Taxonomy" id="2992112"/>
    <lineage>
        <taxon>Bacteria</taxon>
        <taxon>Pseudomonadati</taxon>
        <taxon>Bacteroidota</taxon>
        <taxon>Bacteroidia</taxon>
        <taxon>Marinilabiliales</taxon>
        <taxon>Marinilabiliaceae</taxon>
        <taxon>Plebeiibacterium</taxon>
    </lineage>
</organism>